<dbReference type="AlphaFoldDB" id="A0A183JQM3"/>
<proteinExistence type="predicted"/>
<dbReference type="WBParaSite" id="SCUD_0000501201-mRNA-1">
    <property type="protein sequence ID" value="SCUD_0000501201-mRNA-1"/>
    <property type="gene ID" value="SCUD_0000501201"/>
</dbReference>
<name>A0A183JQM3_9TREM</name>
<sequence length="48" mass="5693">MNIINGWIRVSSLERCWSPLHWCTLINRPIRLVKGCRKHGCTSHTMTW</sequence>
<reference evidence="1" key="1">
    <citation type="submission" date="2016-06" db="UniProtKB">
        <authorList>
            <consortium name="WormBaseParasite"/>
        </authorList>
    </citation>
    <scope>IDENTIFICATION</scope>
</reference>
<evidence type="ECO:0000313" key="1">
    <source>
        <dbReference type="WBParaSite" id="SCUD_0000501201-mRNA-1"/>
    </source>
</evidence>
<accession>A0A183JQM3</accession>
<organism evidence="1">
    <name type="scientific">Schistosoma curassoni</name>
    <dbReference type="NCBI Taxonomy" id="6186"/>
    <lineage>
        <taxon>Eukaryota</taxon>
        <taxon>Metazoa</taxon>
        <taxon>Spiralia</taxon>
        <taxon>Lophotrochozoa</taxon>
        <taxon>Platyhelminthes</taxon>
        <taxon>Trematoda</taxon>
        <taxon>Digenea</taxon>
        <taxon>Strigeidida</taxon>
        <taxon>Schistosomatoidea</taxon>
        <taxon>Schistosomatidae</taxon>
        <taxon>Schistosoma</taxon>
    </lineage>
</organism>
<protein>
    <submittedName>
        <fullName evidence="1">Uncharacterized protein</fullName>
    </submittedName>
</protein>